<evidence type="ECO:0000313" key="3">
    <source>
        <dbReference type="Proteomes" id="UP000823405"/>
    </source>
</evidence>
<gene>
    <name evidence="2" type="ORF">BGZ97_008901</name>
</gene>
<feature type="region of interest" description="Disordered" evidence="1">
    <location>
        <begin position="1"/>
        <end position="36"/>
    </location>
</feature>
<dbReference type="AlphaFoldDB" id="A0A9P6R9M8"/>
<evidence type="ECO:0000313" key="2">
    <source>
        <dbReference type="EMBL" id="KAG0314833.1"/>
    </source>
</evidence>
<dbReference type="Proteomes" id="UP000823405">
    <property type="component" value="Unassembled WGS sequence"/>
</dbReference>
<sequence length="188" mass="20498">MCIMHQSPLGSCHHHQQVRQIQPGSNSSGSENEDHRIGHVASPVEEPQESDWEAFSHAILSSARPAATAVKDARVPATAVNAYVAPTMDANTSSNTNNHQNSIPHCSGTTVGQTPCQRPGKNPVTESNQVRYYCRQHDPRLADRRCLGYVASAHRQCFTTCSVKEIRAGGRPICNTHIRPGARLISRA</sequence>
<evidence type="ECO:0000256" key="1">
    <source>
        <dbReference type="SAM" id="MobiDB-lite"/>
    </source>
</evidence>
<name>A0A9P6R9M8_9FUNG</name>
<accession>A0A9P6R9M8</accession>
<feature type="compositionally biased region" description="Polar residues" evidence="1">
    <location>
        <begin position="18"/>
        <end position="30"/>
    </location>
</feature>
<comment type="caution">
    <text evidence="2">The sequence shown here is derived from an EMBL/GenBank/DDBJ whole genome shotgun (WGS) entry which is preliminary data.</text>
</comment>
<proteinExistence type="predicted"/>
<keyword evidence="3" id="KW-1185">Reference proteome</keyword>
<reference evidence="2" key="1">
    <citation type="journal article" date="2020" name="Fungal Divers.">
        <title>Resolving the Mortierellaceae phylogeny through synthesis of multi-gene phylogenetics and phylogenomics.</title>
        <authorList>
            <person name="Vandepol N."/>
            <person name="Liber J."/>
            <person name="Desiro A."/>
            <person name="Na H."/>
            <person name="Kennedy M."/>
            <person name="Barry K."/>
            <person name="Grigoriev I.V."/>
            <person name="Miller A.N."/>
            <person name="O'Donnell K."/>
            <person name="Stajich J.E."/>
            <person name="Bonito G."/>
        </authorList>
    </citation>
    <scope>NUCLEOTIDE SEQUENCE</scope>
    <source>
        <strain evidence="2">NVP60</strain>
    </source>
</reference>
<dbReference type="OrthoDB" id="2384579at2759"/>
<organism evidence="2 3">
    <name type="scientific">Linnemannia gamsii</name>
    <dbReference type="NCBI Taxonomy" id="64522"/>
    <lineage>
        <taxon>Eukaryota</taxon>
        <taxon>Fungi</taxon>
        <taxon>Fungi incertae sedis</taxon>
        <taxon>Mucoromycota</taxon>
        <taxon>Mortierellomycotina</taxon>
        <taxon>Mortierellomycetes</taxon>
        <taxon>Mortierellales</taxon>
        <taxon>Mortierellaceae</taxon>
        <taxon>Linnemannia</taxon>
    </lineage>
</organism>
<protein>
    <submittedName>
        <fullName evidence="2">Uncharacterized protein</fullName>
    </submittedName>
</protein>
<dbReference type="EMBL" id="JAAAIN010000415">
    <property type="protein sequence ID" value="KAG0314833.1"/>
    <property type="molecule type" value="Genomic_DNA"/>
</dbReference>